<reference evidence="2 3" key="1">
    <citation type="submission" date="2018-08" db="EMBL/GenBank/DDBJ databases">
        <authorList>
            <person name="Muller C M."/>
        </authorList>
    </citation>
    <scope>NUCLEOTIDE SEQUENCE [LARGE SCALE GENOMIC DNA]</scope>
</reference>
<organism evidence="2 3">
    <name type="scientific">Blumeria graminis f. sp. tritici</name>
    <dbReference type="NCBI Taxonomy" id="62690"/>
    <lineage>
        <taxon>Eukaryota</taxon>
        <taxon>Fungi</taxon>
        <taxon>Dikarya</taxon>
        <taxon>Ascomycota</taxon>
        <taxon>Pezizomycotina</taxon>
        <taxon>Leotiomycetes</taxon>
        <taxon>Erysiphales</taxon>
        <taxon>Erysiphaceae</taxon>
        <taxon>Blumeria</taxon>
    </lineage>
</organism>
<accession>A0A9X9QBV4</accession>
<feature type="compositionally biased region" description="Polar residues" evidence="1">
    <location>
        <begin position="21"/>
        <end position="33"/>
    </location>
</feature>
<name>A0A9X9QBV4_BLUGR</name>
<proteinExistence type="predicted"/>
<keyword evidence="3" id="KW-1185">Reference proteome</keyword>
<evidence type="ECO:0000313" key="2">
    <source>
        <dbReference type="EMBL" id="VDB83920.1"/>
    </source>
</evidence>
<evidence type="ECO:0000256" key="1">
    <source>
        <dbReference type="SAM" id="MobiDB-lite"/>
    </source>
</evidence>
<protein>
    <submittedName>
        <fullName evidence="2">Bgt-20036</fullName>
    </submittedName>
</protein>
<feature type="region of interest" description="Disordered" evidence="1">
    <location>
        <begin position="21"/>
        <end position="43"/>
    </location>
</feature>
<gene>
    <name evidence="2" type="ORF">BGT96224V316_LOCUS3051</name>
</gene>
<sequence>MTNTINSNGSATCRACQTHQASQTSSKSLQIPQRVSPLQAKTC</sequence>
<dbReference type="AlphaFoldDB" id="A0A9X9QBV4"/>
<evidence type="ECO:0000313" key="3">
    <source>
        <dbReference type="Proteomes" id="UP000324639"/>
    </source>
</evidence>
<dbReference type="Proteomes" id="UP000324639">
    <property type="component" value="Chromosome Bgt_-05"/>
</dbReference>
<dbReference type="EMBL" id="LR026988">
    <property type="protein sequence ID" value="VDB83920.1"/>
    <property type="molecule type" value="Genomic_DNA"/>
</dbReference>